<dbReference type="AlphaFoldDB" id="A0A1J5TKK9"/>
<feature type="domain" description="Antitoxin FitA-like ribbon-helix-helix" evidence="1">
    <location>
        <begin position="2"/>
        <end position="40"/>
    </location>
</feature>
<sequence>MAMLTVRNLPDDVHRALRVRAAQHGHSTEAEVREILAIAVKPENRVRLGEALTALGRKIGLTNEDFEIFNQVRDKTPAEPLRLE</sequence>
<dbReference type="InterPro" id="IPR053853">
    <property type="entry name" value="FitA-like_RHH"/>
</dbReference>
<accession>A0A1J5TKK9</accession>
<evidence type="ECO:0000313" key="2">
    <source>
        <dbReference type="EMBL" id="OIR16837.1"/>
    </source>
</evidence>
<dbReference type="SUPFAM" id="SSF47598">
    <property type="entry name" value="Ribbon-helix-helix"/>
    <property type="match status" value="1"/>
</dbReference>
<dbReference type="GO" id="GO:0006355">
    <property type="term" value="P:regulation of DNA-templated transcription"/>
    <property type="evidence" value="ECO:0007669"/>
    <property type="project" value="InterPro"/>
</dbReference>
<proteinExistence type="predicted"/>
<gene>
    <name evidence="2" type="primary">fitA_1</name>
    <name evidence="2" type="ORF">GALL_26570</name>
</gene>
<dbReference type="InterPro" id="IPR010985">
    <property type="entry name" value="Ribbon_hlx_hlx"/>
</dbReference>
<protein>
    <submittedName>
        <fullName evidence="2">Antitoxin FitA</fullName>
    </submittedName>
</protein>
<evidence type="ECO:0000259" key="1">
    <source>
        <dbReference type="Pfam" id="PF22513"/>
    </source>
</evidence>
<dbReference type="InterPro" id="IPR013321">
    <property type="entry name" value="Arc_rbn_hlx_hlx"/>
</dbReference>
<name>A0A1J5TKK9_9ZZZZ</name>
<dbReference type="Pfam" id="PF22513">
    <property type="entry name" value="FitA-like_RHH"/>
    <property type="match status" value="1"/>
</dbReference>
<reference evidence="2" key="1">
    <citation type="submission" date="2016-10" db="EMBL/GenBank/DDBJ databases">
        <title>Sequence of Gallionella enrichment culture.</title>
        <authorList>
            <person name="Poehlein A."/>
            <person name="Muehling M."/>
            <person name="Daniel R."/>
        </authorList>
    </citation>
    <scope>NUCLEOTIDE SEQUENCE</scope>
</reference>
<comment type="caution">
    <text evidence="2">The sequence shown here is derived from an EMBL/GenBank/DDBJ whole genome shotgun (WGS) entry which is preliminary data.</text>
</comment>
<organism evidence="2">
    <name type="scientific">mine drainage metagenome</name>
    <dbReference type="NCBI Taxonomy" id="410659"/>
    <lineage>
        <taxon>unclassified sequences</taxon>
        <taxon>metagenomes</taxon>
        <taxon>ecological metagenomes</taxon>
    </lineage>
</organism>
<dbReference type="EMBL" id="MLJW01000006">
    <property type="protein sequence ID" value="OIR16837.1"/>
    <property type="molecule type" value="Genomic_DNA"/>
</dbReference>
<dbReference type="Gene3D" id="1.10.1220.10">
    <property type="entry name" value="Met repressor-like"/>
    <property type="match status" value="1"/>
</dbReference>